<protein>
    <submittedName>
        <fullName evidence="1">Uncharacterized protein</fullName>
    </submittedName>
</protein>
<reference evidence="1" key="1">
    <citation type="submission" date="2023-03" db="EMBL/GenBank/DDBJ databases">
        <title>Chromosome-level genomes of two armyworms, Mythimna separata and Mythimna loreyi, provide insights into the biosynthesis and reception of sex pheromones.</title>
        <authorList>
            <person name="Zhao H."/>
        </authorList>
    </citation>
    <scope>NUCLEOTIDE SEQUENCE</scope>
    <source>
        <strain evidence="1">BeijingLab</strain>
    </source>
</reference>
<evidence type="ECO:0000313" key="2">
    <source>
        <dbReference type="Proteomes" id="UP001231649"/>
    </source>
</evidence>
<proteinExistence type="predicted"/>
<keyword evidence="2" id="KW-1185">Reference proteome</keyword>
<evidence type="ECO:0000313" key="1">
    <source>
        <dbReference type="EMBL" id="KAJ8710766.1"/>
    </source>
</evidence>
<dbReference type="EMBL" id="CM056799">
    <property type="protein sequence ID" value="KAJ8710766.1"/>
    <property type="molecule type" value="Genomic_DNA"/>
</dbReference>
<name>A0ACC2Q855_9NEOP</name>
<comment type="caution">
    <text evidence="1">The sequence shown here is derived from an EMBL/GenBank/DDBJ whole genome shotgun (WGS) entry which is preliminary data.</text>
</comment>
<dbReference type="Proteomes" id="UP001231649">
    <property type="component" value="Chromosome 23"/>
</dbReference>
<sequence length="363" mass="41967">MNKTPKLSELKESEEKLRKQAKTLLRQKTSEVLKKQTHLFMHEKGISKIPVPKNPNHVVYAYYHNNQISKIENLEHLYNVTHLHLQWNKITKMEGLDSLHCLKKLYLGNNRISVVENLEGLKYLEELHIEKQNLECPDALCFDPRTLIYIGASLRILNVSENKLTDMTWVKPLRRLEVLVAKKNMLNDHETVADNLCTLTSLVDINFMGNPMNRKHRYKETIIARCSQLRVLDTIVIHNTSKTFIRNFDKVVRLRQLHEKNKIESTGKGVEEFFDLNMLPGPRTHSALSMSDLSNQKPKITGLDSTYAFMPRAFWRTRTSPPPRGVVAAPPLEPPPPPKQPLPDNEMHPIKGILKKPMPMKFI</sequence>
<organism evidence="1 2">
    <name type="scientific">Mythimna loreyi</name>
    <dbReference type="NCBI Taxonomy" id="667449"/>
    <lineage>
        <taxon>Eukaryota</taxon>
        <taxon>Metazoa</taxon>
        <taxon>Ecdysozoa</taxon>
        <taxon>Arthropoda</taxon>
        <taxon>Hexapoda</taxon>
        <taxon>Insecta</taxon>
        <taxon>Pterygota</taxon>
        <taxon>Neoptera</taxon>
        <taxon>Endopterygota</taxon>
        <taxon>Lepidoptera</taxon>
        <taxon>Glossata</taxon>
        <taxon>Ditrysia</taxon>
        <taxon>Noctuoidea</taxon>
        <taxon>Noctuidae</taxon>
        <taxon>Noctuinae</taxon>
        <taxon>Hadenini</taxon>
        <taxon>Mythimna</taxon>
    </lineage>
</organism>
<gene>
    <name evidence="1" type="ORF">PYW08_009281</name>
</gene>
<accession>A0ACC2Q855</accession>